<feature type="coiled-coil region" evidence="1">
    <location>
        <begin position="249"/>
        <end position="276"/>
    </location>
</feature>
<feature type="coiled-coil region" evidence="1">
    <location>
        <begin position="67"/>
        <end position="115"/>
    </location>
</feature>
<feature type="compositionally biased region" description="Polar residues" evidence="2">
    <location>
        <begin position="736"/>
        <end position="751"/>
    </location>
</feature>
<dbReference type="EMBL" id="BRXY01000310">
    <property type="protein sequence ID" value="GMH86145.1"/>
    <property type="molecule type" value="Genomic_DNA"/>
</dbReference>
<dbReference type="AlphaFoldDB" id="A0A9W7BDV6"/>
<feature type="compositionally biased region" description="Basic and acidic residues" evidence="2">
    <location>
        <begin position="550"/>
        <end position="566"/>
    </location>
</feature>
<dbReference type="OrthoDB" id="10540559at2759"/>
<dbReference type="Proteomes" id="UP001165085">
    <property type="component" value="Unassembled WGS sequence"/>
</dbReference>
<gene>
    <name evidence="3" type="ORF">TrST_g2024</name>
</gene>
<sequence>MMKAQQLPPVSTRMKETMIQSTLKRCVEPIMESHKCSLRQSGQLLALFSHHTAFPLAATTTTVTKDIENLRQQQDQEKEREKGLKSRLQQSLTRIEKLETESRKLKRENADSRLSVKKNKEVVDGIRQRSSNLAGKGRVAVENAASASTGSLRLEKMKRRCEVMAALSALFAEATEDHMKQERAVLKQQQSDEKLERDKCNKIMKQYDDLKHQVEKDEAHLSSVVAKTNATRVASAERKEELGAISNSVLSLEHTLANLKSELSELNTRNSSLTKSHMGKVDELMSLHGTNGKKLKATQEELAAQKKQSTKIGSVQVEPLIAEIESLKKQLAGLTTSSEKISQDIIKGQEENEKDEVAIASLLETIADDKEELEKEAASFSATEKSRKELASTLSKNKATTKRLEKEVVSKRAVRGKAAAAAKTKLDKAKAKLGKVTKELNQQKGALAEARAILGDEKERFQVLSKLSAKRSLVTELKRTHSNLVESSDGVRFKKENVEDAIKKILDEFPELAGAASDIHAGRGKQALRNVKKSCEQRKHKAHSAQGSADTRRMEASAEFKRRLTLTDEMVDIDGEELSQEGGGEEESMEDEEEKEKERMRAKAKVKEKEKERERERVEVEAEANLAKKKEAKAKEKEKMEKEKEKERQRVAQEQILAHAANQKEIEKAAAEELEKKKKKKKKQKMTPSATTSKTKKSRSNKPESLTVVSDTEDVEDYEFSFAAKPPKTTSSKPKQAQQLRTAQTSQTLQQEPRPKQPEKARTLQQPLVPMKRKPSHSSEKQPHIVLKQAPTAKKRKMTFGQQAPRTSYSSPALPPPRPTAKAPIAKKSSGPKKSATKKPASKKNMVSLLLKKKKVVRQVASPGPGGAGGGDDYGFKF</sequence>
<proteinExistence type="predicted"/>
<keyword evidence="1" id="KW-0175">Coiled coil</keyword>
<feature type="compositionally biased region" description="Basic and acidic residues" evidence="2">
    <location>
        <begin position="596"/>
        <end position="651"/>
    </location>
</feature>
<feature type="compositionally biased region" description="Low complexity" evidence="2">
    <location>
        <begin position="821"/>
        <end position="834"/>
    </location>
</feature>
<comment type="caution">
    <text evidence="3">The sequence shown here is derived from an EMBL/GenBank/DDBJ whole genome shotgun (WGS) entry which is preliminary data.</text>
</comment>
<evidence type="ECO:0000256" key="2">
    <source>
        <dbReference type="SAM" id="MobiDB-lite"/>
    </source>
</evidence>
<feature type="coiled-coil region" evidence="1">
    <location>
        <begin position="419"/>
        <end position="446"/>
    </location>
</feature>
<feature type="compositionally biased region" description="Basic and acidic residues" evidence="2">
    <location>
        <begin position="753"/>
        <end position="762"/>
    </location>
</feature>
<keyword evidence="4" id="KW-1185">Reference proteome</keyword>
<protein>
    <submittedName>
        <fullName evidence="3">Uncharacterized protein</fullName>
    </submittedName>
</protein>
<feature type="region of interest" description="Disordered" evidence="2">
    <location>
        <begin position="523"/>
        <end position="878"/>
    </location>
</feature>
<feature type="compositionally biased region" description="Polar residues" evidence="2">
    <location>
        <begin position="800"/>
        <end position="811"/>
    </location>
</feature>
<accession>A0A9W7BDV6</accession>
<evidence type="ECO:0000313" key="4">
    <source>
        <dbReference type="Proteomes" id="UP001165085"/>
    </source>
</evidence>
<name>A0A9W7BDV6_9STRA</name>
<feature type="compositionally biased region" description="Acidic residues" evidence="2">
    <location>
        <begin position="569"/>
        <end position="595"/>
    </location>
</feature>
<reference evidence="4" key="1">
    <citation type="journal article" date="2023" name="Commun. Biol.">
        <title>Genome analysis of Parmales, the sister group of diatoms, reveals the evolutionary specialization of diatoms from phago-mixotrophs to photoautotrophs.</title>
        <authorList>
            <person name="Ban H."/>
            <person name="Sato S."/>
            <person name="Yoshikawa S."/>
            <person name="Yamada K."/>
            <person name="Nakamura Y."/>
            <person name="Ichinomiya M."/>
            <person name="Sato N."/>
            <person name="Blanc-Mathieu R."/>
            <person name="Endo H."/>
            <person name="Kuwata A."/>
            <person name="Ogata H."/>
        </authorList>
    </citation>
    <scope>NUCLEOTIDE SEQUENCE [LARGE SCALE GENOMIC DNA]</scope>
    <source>
        <strain evidence="4">NIES 3701</strain>
    </source>
</reference>
<feature type="compositionally biased region" description="Low complexity" evidence="2">
    <location>
        <begin position="725"/>
        <end position="735"/>
    </location>
</feature>
<evidence type="ECO:0000256" key="1">
    <source>
        <dbReference type="SAM" id="Coils"/>
    </source>
</evidence>
<feature type="compositionally biased region" description="Basic and acidic residues" evidence="2">
    <location>
        <begin position="662"/>
        <end position="676"/>
    </location>
</feature>
<organism evidence="3 4">
    <name type="scientific">Triparma strigata</name>
    <dbReference type="NCBI Taxonomy" id="1606541"/>
    <lineage>
        <taxon>Eukaryota</taxon>
        <taxon>Sar</taxon>
        <taxon>Stramenopiles</taxon>
        <taxon>Ochrophyta</taxon>
        <taxon>Bolidophyceae</taxon>
        <taxon>Parmales</taxon>
        <taxon>Triparmaceae</taxon>
        <taxon>Triparma</taxon>
    </lineage>
</organism>
<feature type="compositionally biased region" description="Gly residues" evidence="2">
    <location>
        <begin position="864"/>
        <end position="878"/>
    </location>
</feature>
<evidence type="ECO:0000313" key="3">
    <source>
        <dbReference type="EMBL" id="GMH86145.1"/>
    </source>
</evidence>